<dbReference type="GO" id="GO:0030655">
    <property type="term" value="P:beta-lactam antibiotic catabolic process"/>
    <property type="evidence" value="ECO:0007669"/>
    <property type="project" value="InterPro"/>
</dbReference>
<protein>
    <submittedName>
        <fullName evidence="2">Beta-lactamase class A</fullName>
        <ecNumber evidence="2">3.5.2.6</ecNumber>
    </submittedName>
</protein>
<dbReference type="Pfam" id="PF13354">
    <property type="entry name" value="Beta-lactamase2"/>
    <property type="match status" value="1"/>
</dbReference>
<dbReference type="PANTHER" id="PTHR35333:SF3">
    <property type="entry name" value="BETA-LACTAMASE-TYPE TRANSPEPTIDASE FOLD CONTAINING PROTEIN"/>
    <property type="match status" value="1"/>
</dbReference>
<sequence>MAEPLLRELRETLDGAGLRGSFLVRDLGTGQEIGIEPDLPYPTASLVKVPLAVATLDRIRRGVLDGAEEVHVRPGSDTVPSPPIGLGGFRHPARVAVEDLLFLSMAISDNTAAEMLFARTPPDAVSTTLQDLGLTGITVRHTIRDLSSTPNERFDPAETHFAHTLAIEAGTAGRGHSVPQLDVTRASSGTARAYIDLLQALWRPSAIAPEVAERVRALMAGNMLRQRLAPDFSSDSTRWSSKTGTMLNLRHEIGVVEHDDGQWYAVAALTESRVPATAQPEAEAVMGSVARRLRDHLRAGA</sequence>
<comment type="caution">
    <text evidence="2">The sequence shown here is derived from an EMBL/GenBank/DDBJ whole genome shotgun (WGS) entry which is preliminary data.</text>
</comment>
<gene>
    <name evidence="2" type="ORF">F4561_002267</name>
</gene>
<evidence type="ECO:0000313" key="2">
    <source>
        <dbReference type="EMBL" id="MBB4931447.1"/>
    </source>
</evidence>
<dbReference type="Proteomes" id="UP000523007">
    <property type="component" value="Unassembled WGS sequence"/>
</dbReference>
<dbReference type="GO" id="GO:0046677">
    <property type="term" value="P:response to antibiotic"/>
    <property type="evidence" value="ECO:0007669"/>
    <property type="project" value="InterPro"/>
</dbReference>
<dbReference type="InterPro" id="IPR045155">
    <property type="entry name" value="Beta-lactam_cat"/>
</dbReference>
<dbReference type="Gene3D" id="3.40.710.10">
    <property type="entry name" value="DD-peptidase/beta-lactamase superfamily"/>
    <property type="match status" value="1"/>
</dbReference>
<reference evidence="2 3" key="1">
    <citation type="submission" date="2020-08" db="EMBL/GenBank/DDBJ databases">
        <title>Sequencing the genomes of 1000 actinobacteria strains.</title>
        <authorList>
            <person name="Klenk H.-P."/>
        </authorList>
    </citation>
    <scope>NUCLEOTIDE SEQUENCE [LARGE SCALE GENOMIC DNA]</scope>
    <source>
        <strain evidence="2 3">DSM 102030</strain>
    </source>
</reference>
<keyword evidence="2" id="KW-0378">Hydrolase</keyword>
<name>A0A7W7RGG0_9ACTN</name>
<evidence type="ECO:0000259" key="1">
    <source>
        <dbReference type="Pfam" id="PF13354"/>
    </source>
</evidence>
<dbReference type="PANTHER" id="PTHR35333">
    <property type="entry name" value="BETA-LACTAMASE"/>
    <property type="match status" value="1"/>
</dbReference>
<proteinExistence type="predicted"/>
<dbReference type="InterPro" id="IPR000871">
    <property type="entry name" value="Beta-lactam_class-A"/>
</dbReference>
<accession>A0A7W7RGG0</accession>
<dbReference type="InterPro" id="IPR012338">
    <property type="entry name" value="Beta-lactam/transpept-like"/>
</dbReference>
<dbReference type="GO" id="GO:0008800">
    <property type="term" value="F:beta-lactamase activity"/>
    <property type="evidence" value="ECO:0007669"/>
    <property type="project" value="UniProtKB-EC"/>
</dbReference>
<dbReference type="EMBL" id="JACHJT010000001">
    <property type="protein sequence ID" value="MBB4931447.1"/>
    <property type="molecule type" value="Genomic_DNA"/>
</dbReference>
<organism evidence="2 3">
    <name type="scientific">Lipingzhangella halophila</name>
    <dbReference type="NCBI Taxonomy" id="1783352"/>
    <lineage>
        <taxon>Bacteria</taxon>
        <taxon>Bacillati</taxon>
        <taxon>Actinomycetota</taxon>
        <taxon>Actinomycetes</taxon>
        <taxon>Streptosporangiales</taxon>
        <taxon>Nocardiopsidaceae</taxon>
        <taxon>Lipingzhangella</taxon>
    </lineage>
</organism>
<dbReference type="SUPFAM" id="SSF56601">
    <property type="entry name" value="beta-lactamase/transpeptidase-like"/>
    <property type="match status" value="1"/>
</dbReference>
<dbReference type="AlphaFoldDB" id="A0A7W7RGG0"/>
<feature type="domain" description="Beta-lactamase class A catalytic" evidence="1">
    <location>
        <begin position="21"/>
        <end position="270"/>
    </location>
</feature>
<evidence type="ECO:0000313" key="3">
    <source>
        <dbReference type="Proteomes" id="UP000523007"/>
    </source>
</evidence>
<dbReference type="EC" id="3.5.2.6" evidence="2"/>
<keyword evidence="3" id="KW-1185">Reference proteome</keyword>